<reference evidence="2" key="1">
    <citation type="submission" date="2023-01" db="EMBL/GenBank/DDBJ databases">
        <title>Key to firefly adult light organ development and bioluminescence: homeobox transcription factors regulate luciferase expression and transportation to peroxisome.</title>
        <authorList>
            <person name="Fu X."/>
        </authorList>
    </citation>
    <scope>NUCLEOTIDE SEQUENCE [LARGE SCALE GENOMIC DNA]</scope>
</reference>
<sequence length="788" mass="91028">MELNAGLLSLQSALRNLEKSTQPFAKIKYKGGNEESISEIIDIIKLHLKHHEENTYKKDFLLVLILNTNLENNNLINVKEYQHLINLIPLLSTCLLANILVELDFLNAYSAIINTISIQENKEILCELEICLKQSEMCKTLKDTYVVLNAVINYFTFVGQNNETLERIADVFNEMLENLAKFNPDKVQSWTFVRLQEHIGYTLLHILKLLNHCPISLERLINSLINSTITIMKAVTLNVFCVWAEVQYEDGTPLQLIIAGEAFVSIEHLQKFKPGLTLVQMLSTIAKKPKTLTEKIQEADIETIINNVNRNKEDQIQWFRALVNTNVFDSNDAIKCLDKWYQLCTPDDVCRLLHLSAPSSDKTLALKCAFALNIDDLKSVIVKYFWKYPNDWNVDINNDLTLLFNKIQNNDQIEQNLLKKIYLLLIQNRKMFLRSLYTNCFNASANVKHFKNIFSYIKNIIEVNNVAKNTFIEVFQEHFVNDINVVASKELINALVELAYFTHVVVIRDIFQPQLKKLYENSAFTSMLSTLRVLNVVSINFVLDNETCPFISFLFEVAEKYRKPYALFVHHHVVQECVSLILKFEENGPYPQFKDELNALQLSPINRFYTRKLCERDNDKLLKYLFNSWNLNEQAECIAALIKVLPISVKSEWVLIASELDFDDDYESTLSIFNNVLFLLSQVTSSQENGEESENLVDFCLQQYLIVIKEFLQPKHNSLIEEKVLAKHICALLKDLPSSVRQNEFTRLIGLLSNDALKSLKDDREFILSLIAIQDIHVSQFLAQRILS</sequence>
<dbReference type="EMBL" id="JARPUR010000002">
    <property type="protein sequence ID" value="KAK4880881.1"/>
    <property type="molecule type" value="Genomic_DNA"/>
</dbReference>
<evidence type="ECO:0000313" key="2">
    <source>
        <dbReference type="Proteomes" id="UP001353858"/>
    </source>
</evidence>
<dbReference type="AlphaFoldDB" id="A0AAN7PI17"/>
<accession>A0AAN7PI17</accession>
<gene>
    <name evidence="1" type="ORF">RN001_004200</name>
</gene>
<dbReference type="Proteomes" id="UP001353858">
    <property type="component" value="Unassembled WGS sequence"/>
</dbReference>
<proteinExistence type="predicted"/>
<organism evidence="1 2">
    <name type="scientific">Aquatica leii</name>
    <dbReference type="NCBI Taxonomy" id="1421715"/>
    <lineage>
        <taxon>Eukaryota</taxon>
        <taxon>Metazoa</taxon>
        <taxon>Ecdysozoa</taxon>
        <taxon>Arthropoda</taxon>
        <taxon>Hexapoda</taxon>
        <taxon>Insecta</taxon>
        <taxon>Pterygota</taxon>
        <taxon>Neoptera</taxon>
        <taxon>Endopterygota</taxon>
        <taxon>Coleoptera</taxon>
        <taxon>Polyphaga</taxon>
        <taxon>Elateriformia</taxon>
        <taxon>Elateroidea</taxon>
        <taxon>Lampyridae</taxon>
        <taxon>Luciolinae</taxon>
        <taxon>Aquatica</taxon>
    </lineage>
</organism>
<protein>
    <submittedName>
        <fullName evidence="1">Uncharacterized protein</fullName>
    </submittedName>
</protein>
<keyword evidence="2" id="KW-1185">Reference proteome</keyword>
<comment type="caution">
    <text evidence="1">The sequence shown here is derived from an EMBL/GenBank/DDBJ whole genome shotgun (WGS) entry which is preliminary data.</text>
</comment>
<name>A0AAN7PI17_9COLE</name>
<evidence type="ECO:0000313" key="1">
    <source>
        <dbReference type="EMBL" id="KAK4880881.1"/>
    </source>
</evidence>